<accession>A0A382MF98</accession>
<evidence type="ECO:0000313" key="2">
    <source>
        <dbReference type="EMBL" id="SVC47624.1"/>
    </source>
</evidence>
<dbReference type="GO" id="GO:0003700">
    <property type="term" value="F:DNA-binding transcription factor activity"/>
    <property type="evidence" value="ECO:0007669"/>
    <property type="project" value="InterPro"/>
</dbReference>
<organism evidence="2">
    <name type="scientific">marine metagenome</name>
    <dbReference type="NCBI Taxonomy" id="408172"/>
    <lineage>
        <taxon>unclassified sequences</taxon>
        <taxon>metagenomes</taxon>
        <taxon>ecological metagenomes</taxon>
    </lineage>
</organism>
<dbReference type="NCBIfam" id="NF033788">
    <property type="entry name" value="HTH_metalloreg"/>
    <property type="match status" value="1"/>
</dbReference>
<dbReference type="EMBL" id="UINC01093306">
    <property type="protein sequence ID" value="SVC47624.1"/>
    <property type="molecule type" value="Genomic_DNA"/>
</dbReference>
<dbReference type="InterPro" id="IPR036388">
    <property type="entry name" value="WH-like_DNA-bd_sf"/>
</dbReference>
<proteinExistence type="predicted"/>
<dbReference type="InterPro" id="IPR036390">
    <property type="entry name" value="WH_DNA-bd_sf"/>
</dbReference>
<dbReference type="PROSITE" id="PS50987">
    <property type="entry name" value="HTH_ARSR_2"/>
    <property type="match status" value="1"/>
</dbReference>
<reference evidence="2" key="1">
    <citation type="submission" date="2018-05" db="EMBL/GenBank/DDBJ databases">
        <authorList>
            <person name="Lanie J.A."/>
            <person name="Ng W.-L."/>
            <person name="Kazmierczak K.M."/>
            <person name="Andrzejewski T.M."/>
            <person name="Davidsen T.M."/>
            <person name="Wayne K.J."/>
            <person name="Tettelin H."/>
            <person name="Glass J.I."/>
            <person name="Rusch D."/>
            <person name="Podicherti R."/>
            <person name="Tsui H.-C.T."/>
            <person name="Winkler M.E."/>
        </authorList>
    </citation>
    <scope>NUCLEOTIDE SEQUENCE</scope>
</reference>
<evidence type="ECO:0000259" key="1">
    <source>
        <dbReference type="PROSITE" id="PS50987"/>
    </source>
</evidence>
<dbReference type="Gene3D" id="1.10.10.10">
    <property type="entry name" value="Winged helix-like DNA-binding domain superfamily/Winged helix DNA-binding domain"/>
    <property type="match status" value="1"/>
</dbReference>
<dbReference type="PANTHER" id="PTHR38600:SF2">
    <property type="entry name" value="SLL0088 PROTEIN"/>
    <property type="match status" value="1"/>
</dbReference>
<dbReference type="PANTHER" id="PTHR38600">
    <property type="entry name" value="TRANSCRIPTIONAL REGULATORY PROTEIN"/>
    <property type="match status" value="1"/>
</dbReference>
<dbReference type="PRINTS" id="PR00778">
    <property type="entry name" value="HTHARSR"/>
</dbReference>
<dbReference type="SMART" id="SM00418">
    <property type="entry name" value="HTH_ARSR"/>
    <property type="match status" value="1"/>
</dbReference>
<gene>
    <name evidence="2" type="ORF">METZ01_LOCUS300478</name>
</gene>
<sequence>MIDKYKPEPLESAFSALADPARRAILGRLATGHSSVGELAEPLEILLPAVSRHLRMFRKAGLITRQKDERVRLCTLEVAPL</sequence>
<protein>
    <recommendedName>
        <fullName evidence="1">HTH arsR-type domain-containing protein</fullName>
    </recommendedName>
</protein>
<dbReference type="Pfam" id="PF12840">
    <property type="entry name" value="HTH_20"/>
    <property type="match status" value="1"/>
</dbReference>
<dbReference type="CDD" id="cd00090">
    <property type="entry name" value="HTH_ARSR"/>
    <property type="match status" value="1"/>
</dbReference>
<dbReference type="InterPro" id="IPR001845">
    <property type="entry name" value="HTH_ArsR_DNA-bd_dom"/>
</dbReference>
<dbReference type="InterPro" id="IPR011991">
    <property type="entry name" value="ArsR-like_HTH"/>
</dbReference>
<name>A0A382MF98_9ZZZZ</name>
<dbReference type="AlphaFoldDB" id="A0A382MF98"/>
<dbReference type="SUPFAM" id="SSF46785">
    <property type="entry name" value="Winged helix' DNA-binding domain"/>
    <property type="match status" value="1"/>
</dbReference>
<feature type="domain" description="HTH arsR-type" evidence="1">
    <location>
        <begin position="2"/>
        <end position="81"/>
    </location>
</feature>